<dbReference type="AlphaFoldDB" id="A0AAU2VQH4"/>
<evidence type="ECO:0000313" key="1">
    <source>
        <dbReference type="EMBL" id="WTW69600.1"/>
    </source>
</evidence>
<sequence length="77" mass="8808">MASLVYFRRVSEDSASLSYSFGEDPHEMTRSLTMNTHTRTSQPDDGSTDYVFLKASRKINSLRDERGQWPERGMSVS</sequence>
<gene>
    <name evidence="1" type="ORF">OG398_15630</name>
</gene>
<reference evidence="1" key="1">
    <citation type="submission" date="2022-10" db="EMBL/GenBank/DDBJ databases">
        <title>The complete genomes of actinobacterial strains from the NBC collection.</title>
        <authorList>
            <person name="Joergensen T.S."/>
            <person name="Alvarez Arevalo M."/>
            <person name="Sterndorff E.B."/>
            <person name="Faurdal D."/>
            <person name="Vuksanovic O."/>
            <person name="Mourched A.-S."/>
            <person name="Charusanti P."/>
            <person name="Shaw S."/>
            <person name="Blin K."/>
            <person name="Weber T."/>
        </authorList>
    </citation>
    <scope>NUCLEOTIDE SEQUENCE</scope>
    <source>
        <strain evidence="1">NBC_00008</strain>
    </source>
</reference>
<dbReference type="EMBL" id="CP108313">
    <property type="protein sequence ID" value="WTW69600.1"/>
    <property type="molecule type" value="Genomic_DNA"/>
</dbReference>
<protein>
    <submittedName>
        <fullName evidence="1">Uncharacterized protein</fullName>
    </submittedName>
</protein>
<proteinExistence type="predicted"/>
<name>A0AAU2VQH4_9ACTN</name>
<accession>A0AAU2VQH4</accession>
<organism evidence="1">
    <name type="scientific">Streptomyces sp. NBC_00008</name>
    <dbReference type="NCBI Taxonomy" id="2903610"/>
    <lineage>
        <taxon>Bacteria</taxon>
        <taxon>Bacillati</taxon>
        <taxon>Actinomycetota</taxon>
        <taxon>Actinomycetes</taxon>
        <taxon>Kitasatosporales</taxon>
        <taxon>Streptomycetaceae</taxon>
        <taxon>Streptomyces</taxon>
    </lineage>
</organism>